<evidence type="ECO:0000256" key="8">
    <source>
        <dbReference type="ARBA" id="ARBA00023180"/>
    </source>
</evidence>
<dbReference type="InterPro" id="IPR013785">
    <property type="entry name" value="Aldolase_TIM"/>
</dbReference>
<evidence type="ECO:0000256" key="4">
    <source>
        <dbReference type="ARBA" id="ARBA00022729"/>
    </source>
</evidence>
<dbReference type="Gene3D" id="3.40.630.10">
    <property type="entry name" value="Zn peptidases"/>
    <property type="match status" value="1"/>
</dbReference>
<dbReference type="SUPFAM" id="SSF51569">
    <property type="entry name" value="Aldolase"/>
    <property type="match status" value="1"/>
</dbReference>
<comment type="subcellular location">
    <subcellularLocation>
        <location evidence="1">Endoplasmic reticulum membrane</location>
        <topology evidence="1">Single-pass membrane protein</topology>
    </subcellularLocation>
</comment>
<dbReference type="GO" id="GO:0009966">
    <property type="term" value="P:regulation of signal transduction"/>
    <property type="evidence" value="ECO:0007669"/>
    <property type="project" value="InterPro"/>
</dbReference>
<evidence type="ECO:0000256" key="3">
    <source>
        <dbReference type="ARBA" id="ARBA00022692"/>
    </source>
</evidence>
<dbReference type="GO" id="GO:0005789">
    <property type="term" value="C:endoplasmic reticulum membrane"/>
    <property type="evidence" value="ECO:0007669"/>
    <property type="project" value="UniProtKB-SubCell"/>
</dbReference>
<keyword evidence="3" id="KW-0812">Transmembrane</keyword>
<evidence type="ECO:0000256" key="5">
    <source>
        <dbReference type="ARBA" id="ARBA00022824"/>
    </source>
</evidence>
<dbReference type="Gene3D" id="3.20.20.70">
    <property type="entry name" value="Aldolase class I"/>
    <property type="match status" value="1"/>
</dbReference>
<name>A0A8S2ACL1_ARAAE</name>
<dbReference type="SUPFAM" id="SSF53187">
    <property type="entry name" value="Zn-dependent exopeptidases"/>
    <property type="match status" value="1"/>
</dbReference>
<reference evidence="9" key="1">
    <citation type="submission" date="2021-01" db="EMBL/GenBank/DDBJ databases">
        <authorList>
            <person name="Bezrukov I."/>
        </authorList>
    </citation>
    <scope>NUCLEOTIDE SEQUENCE</scope>
</reference>
<evidence type="ECO:0000256" key="6">
    <source>
        <dbReference type="ARBA" id="ARBA00022989"/>
    </source>
</evidence>
<keyword evidence="6" id="KW-1133">Transmembrane helix</keyword>
<dbReference type="EMBL" id="LR999455">
    <property type="protein sequence ID" value="CAE6074956.1"/>
    <property type="molecule type" value="Genomic_DNA"/>
</dbReference>
<keyword evidence="7" id="KW-0472">Membrane</keyword>
<proteinExistence type="inferred from homology"/>
<dbReference type="Proteomes" id="UP000682877">
    <property type="component" value="Chromosome 5"/>
</dbReference>
<evidence type="ECO:0000256" key="1">
    <source>
        <dbReference type="ARBA" id="ARBA00004389"/>
    </source>
</evidence>
<keyword evidence="10" id="KW-1185">Reference proteome</keyword>
<keyword evidence="8" id="KW-0325">Glycoprotein</keyword>
<organism evidence="9 10">
    <name type="scientific">Arabidopsis arenosa</name>
    <name type="common">Sand rock-cress</name>
    <name type="synonym">Cardaminopsis arenosa</name>
    <dbReference type="NCBI Taxonomy" id="38785"/>
    <lineage>
        <taxon>Eukaryota</taxon>
        <taxon>Viridiplantae</taxon>
        <taxon>Streptophyta</taxon>
        <taxon>Embryophyta</taxon>
        <taxon>Tracheophyta</taxon>
        <taxon>Spermatophyta</taxon>
        <taxon>Magnoliopsida</taxon>
        <taxon>eudicotyledons</taxon>
        <taxon>Gunneridae</taxon>
        <taxon>Pentapetalae</taxon>
        <taxon>rosids</taxon>
        <taxon>malvids</taxon>
        <taxon>Brassicales</taxon>
        <taxon>Brassicaceae</taxon>
        <taxon>Camelineae</taxon>
        <taxon>Arabidopsis</taxon>
    </lineage>
</organism>
<accession>A0A8S2ACL1</accession>
<evidence type="ECO:0000256" key="2">
    <source>
        <dbReference type="ARBA" id="ARBA00007717"/>
    </source>
</evidence>
<dbReference type="PANTHER" id="PTHR31826">
    <property type="entry name" value="NICALIN"/>
    <property type="match status" value="1"/>
</dbReference>
<evidence type="ECO:0000256" key="7">
    <source>
        <dbReference type="ARBA" id="ARBA00023136"/>
    </source>
</evidence>
<dbReference type="AlphaFoldDB" id="A0A8S2ACL1"/>
<dbReference type="InterPro" id="IPR016574">
    <property type="entry name" value="Nicalin"/>
</dbReference>
<evidence type="ECO:0000313" key="10">
    <source>
        <dbReference type="Proteomes" id="UP000682877"/>
    </source>
</evidence>
<gene>
    <name evidence="9" type="ORF">AARE701A_LOCUS12493</name>
</gene>
<keyword evidence="4" id="KW-0732">Signal</keyword>
<sequence length="573" mass="62040">MVVLKGGLSSGYKNRMTEKGSSDETYTMESIALIQASGTGGENNELNAVSAFNEIVPDTVVFDDFERFPPTATTVSSALLLGICGLPDTIFCVKVGGDFIKLVPGRVSTEVDARLAYDTNGIIRKGIEAARLLESEGIQTHMTFVYRILRFCKTLDQSSSGNQEPIQRAAALAENLLCLLLFILGTKPIWYWYINIAQTAVQKQPTDDPFECASEFLPEEGSNITWYTPHSGVADKNKCGDGNTVVDASLVEQALCGEALSTLLHVVSWRIGSWPNKYPLFVSVYSICLSTSCCNHGVESTTSGYALFVFGWRMGTKEASVYIDKDLASNKSSNAQSPCRNLLCILAISPVSLALTYFGTLLLSICLSYLDAVELTERQSSSGNQGPRQRAKTLIPIFKEIIEVRIGERKAVVLLGLLSPWQNQSNCHGTCGERELYLRRISLSKFHTADEVWTARTMAELSSGCLPGSRADGDSNQLPTIALVASYDTFGAAPALLVGSDSNGSGVVLLLEVARLLSALSSNPKTRGSCNLLFALTATKLDLNPSCIFCLVHLQTCWYSSLSIISSAVAEEP</sequence>
<protein>
    <submittedName>
        <fullName evidence="9">Uncharacterized protein</fullName>
    </submittedName>
</protein>
<evidence type="ECO:0000313" key="9">
    <source>
        <dbReference type="EMBL" id="CAE6074956.1"/>
    </source>
</evidence>
<keyword evidence="5" id="KW-0256">Endoplasmic reticulum</keyword>
<comment type="similarity">
    <text evidence="2">Belongs to the nicastrin family.</text>
</comment>